<dbReference type="Gene3D" id="2.170.16.10">
    <property type="entry name" value="Hedgehog/Intein (Hint) domain"/>
    <property type="match status" value="1"/>
</dbReference>
<dbReference type="PROSITE" id="PS50818">
    <property type="entry name" value="INTEIN_C_TER"/>
    <property type="match status" value="1"/>
</dbReference>
<evidence type="ECO:0000259" key="2">
    <source>
        <dbReference type="SMART" id="SM00306"/>
    </source>
</evidence>
<dbReference type="PROSITE" id="PS50231">
    <property type="entry name" value="RICIN_B_LECTIN"/>
    <property type="match status" value="3"/>
</dbReference>
<keyword evidence="5" id="KW-1185">Reference proteome</keyword>
<evidence type="ECO:0000313" key="4">
    <source>
        <dbReference type="EMBL" id="GID76468.1"/>
    </source>
</evidence>
<name>A0ABQ3Y8Z3_9ACTN</name>
<dbReference type="Proteomes" id="UP000609879">
    <property type="component" value="Unassembled WGS sequence"/>
</dbReference>
<dbReference type="CDD" id="cd00081">
    <property type="entry name" value="Hint"/>
    <property type="match status" value="1"/>
</dbReference>
<evidence type="ECO:0000256" key="1">
    <source>
        <dbReference type="SAM" id="Coils"/>
    </source>
</evidence>
<dbReference type="Gene3D" id="2.80.10.50">
    <property type="match status" value="3"/>
</dbReference>
<dbReference type="CDD" id="cd23451">
    <property type="entry name" value="beta-trefoil_Ricin_laminarinase"/>
    <property type="match status" value="1"/>
</dbReference>
<dbReference type="InterPro" id="IPR000772">
    <property type="entry name" value="Ricin_B_lectin"/>
</dbReference>
<dbReference type="Gene3D" id="3.40.1350.110">
    <property type="match status" value="1"/>
</dbReference>
<comment type="caution">
    <text evidence="4">The sequence shown here is derived from an EMBL/GenBank/DDBJ whole genome shotgun (WGS) entry which is preliminary data.</text>
</comment>
<feature type="domain" description="Ricin B lectin" evidence="3">
    <location>
        <begin position="452"/>
        <end position="589"/>
    </location>
</feature>
<dbReference type="Pfam" id="PF00652">
    <property type="entry name" value="Ricin_B_lectin"/>
    <property type="match status" value="3"/>
</dbReference>
<accession>A0ABQ3Y8Z3</accession>
<proteinExistence type="predicted"/>
<dbReference type="EMBL" id="BOMI01000102">
    <property type="protein sequence ID" value="GID76468.1"/>
    <property type="molecule type" value="Genomic_DNA"/>
</dbReference>
<gene>
    <name evidence="4" type="ORF">Ade02nite_51090</name>
</gene>
<feature type="domain" description="Hint" evidence="2">
    <location>
        <begin position="1766"/>
        <end position="1866"/>
    </location>
</feature>
<dbReference type="SUPFAM" id="SSF50370">
    <property type="entry name" value="Ricin B-like lectins"/>
    <property type="match status" value="2"/>
</dbReference>
<dbReference type="SUPFAM" id="SSF51294">
    <property type="entry name" value="Hedgehog/intein (Hint) domain"/>
    <property type="match status" value="1"/>
</dbReference>
<reference evidence="4 5" key="1">
    <citation type="submission" date="2021-01" db="EMBL/GenBank/DDBJ databases">
        <title>Whole genome shotgun sequence of Actinoplanes deccanensis NBRC 13994.</title>
        <authorList>
            <person name="Komaki H."/>
            <person name="Tamura T."/>
        </authorList>
    </citation>
    <scope>NUCLEOTIDE SEQUENCE [LARGE SCALE GENOMIC DNA]</scope>
    <source>
        <strain evidence="4 5">NBRC 13994</strain>
    </source>
</reference>
<dbReference type="InterPro" id="IPR030934">
    <property type="entry name" value="Intein_C"/>
</dbReference>
<dbReference type="InterPro" id="IPR003587">
    <property type="entry name" value="Hint_dom_N"/>
</dbReference>
<evidence type="ECO:0000313" key="5">
    <source>
        <dbReference type="Proteomes" id="UP000609879"/>
    </source>
</evidence>
<keyword evidence="1" id="KW-0175">Coiled coil</keyword>
<protein>
    <submittedName>
        <fullName evidence="4">Uncharacterized protein</fullName>
    </submittedName>
</protein>
<dbReference type="InterPro" id="IPR033799">
    <property type="entry name" value="CdiA_EC869-like"/>
</dbReference>
<organism evidence="4 5">
    <name type="scientific">Paractinoplanes deccanensis</name>
    <dbReference type="NCBI Taxonomy" id="113561"/>
    <lineage>
        <taxon>Bacteria</taxon>
        <taxon>Bacillati</taxon>
        <taxon>Actinomycetota</taxon>
        <taxon>Actinomycetes</taxon>
        <taxon>Micromonosporales</taxon>
        <taxon>Micromonosporaceae</taxon>
        <taxon>Paractinoplanes</taxon>
    </lineage>
</organism>
<feature type="coiled-coil region" evidence="1">
    <location>
        <begin position="1028"/>
        <end position="1228"/>
    </location>
</feature>
<feature type="domain" description="Ricin B lectin" evidence="3">
    <location>
        <begin position="314"/>
        <end position="445"/>
    </location>
</feature>
<dbReference type="SMART" id="SM00306">
    <property type="entry name" value="HintN"/>
    <property type="match status" value="1"/>
</dbReference>
<sequence>MDWNLGNTGASQISDLNAEASGIVRNDGLGKCLDDLNGNTANGAAVVSSACSGAAAQNWSYNRFTSLWDGGTIRPVANATKCLSITSTNGGAAQSIAIGGTVQMLLTESGQVWAKTGVGLGGWIKEHDYNAHEIAVGSDGTQMISKGGIYARSSIGANDWVYEGGSSVDDIATNGGVQMYLGSDGTVYARKGIGDSTGWTAESAPGAKAIAVGSDGTQMMIGSDGAVYARSSIGNSAGWVKELAPGAQAIATNGGVQMLVGSDGYVYAKTGIGMGGWVKESTITATDPDFDTAIAAGSDGTQVMRGSDGFVYAKKGVGAGGWTKEVSAPSSPGFGDSLAAGAGGLHAVVLSNGLIAARTGIGTAFTTETDLTTEKDSGRPVQMYDCQEGWDNQEWLFRYNKTGSIELANPASNRCVDTPNSSTANNVALWIYACNGSDAQRFIPPTRPTAPTGPITNSLMNKCAVPASTTAAPAAGTGVVLYGCGVGYSTGPVIPWRLNTDGSLGAGGMCLGLNGGETATANGTLTAVAKCAGTLDQQWAVAWDTSGRPRLLNPNSGRCLDVPNSTTTNGTQLQIYTCNNTNAQVWNIPHAGRTFAGPATATTSVIPPGTGWERRAALQDAELVRTNRARIALVLHAGGSKVREAAATTLAGPDEPLNMSWSSWTDQSWLAEWYHGESGPLGEDVAAAQVADQARAQRELGRSKFLSGYPMSGYGSLPDYDTDVTDFMSESSTYWTATNAIHADLPMPKAEPAAQAKVREIAERRAAADPANASDWSWYSRKAIEGSADDVRRFIQYDGWPTVAPEPGTPEFRVEVEAVKTRWAQGDPSNPLDPEEVLYDVVETAWAEWQAEVNTQAQQRANILAAELQGLEALKASAETMHDGLGYAWTARGILWAQDQKTKYPSDWSDVDMTAAPKNLNLIKAKVAALAEAAKNEAAVAKEAADKAVAARDAAYTIATTGGLPAGRGLTYTQQSAQIAQAAAAATQATANAMQTVVAATNATLANSATLLANASAQAHAARALYLRQSAQDSAANAARLAAQAQQQATAAANAAAKVAADKAKIAVVEANAKTALAKAEAAAADAAKQQKIAADARATAEAERQKAAAANAAAQQQAAIAESKKNEAQAAAARANADEAAAKQAESDAAAARSRADAARKTLDKAMAEAAVADARAAAAQGSDAADEAEAEARTARAAANAAGVAADNANQQAVAAERAAGRARAAATVARAASDRAYADVTKAEAAATQTRAASVKGHALAADAIRNARESASYAAAARQTAAEAKQEAADARAAAIAAKQEAAAALADSAVAIGQAVATGQAAQEAAAAAAKVAAPADTAIGLADPWATTDSAAGLAVLSSQAAKSIAEAQANVAAAQATNAAALAVAAQQAADRAQGDAKLAAQAAAEAAVSASKAAASAAAATKSAAQAAADAKATQQASARIDEMDAKAQAAVERARASAAAADADASAAEAAADDAERDADSARGAADDAAADAYFADLFADDAEASAVAAREAADNAEASADAAQAALTAINQALAGSPQSPGDLAGPGSDAVATSLDNVYMVTVQTGYSFDPTSDCVGTGGCDVTGNYRSQGYYVYLLASCVTPSADPNVCINTGSGPQVVLDELMTEPFDVTTPAKIHITQQEFLEQTIRALPGILFGEFIGCYKKFAGTGGSWMDCGFVAAELVLPFALKGVALAVKELRVAMWAYNVGGIDAALVMLRASAINVRTLAKLEAAAMAARSRAILEGLNSCLATGHSFAAGTKVLMADGSVKPIEDVRVGDWVRNAEPGGGLQAHQVTELHVTTTDTAFTELTVAGSVRRTVITGTQNHPFYDVARGEFVEAGRLAAGDRLLSDGAEAVTVLAVRDYAGSMTTYDLSVRDVHTYFVANGGLPVLVHNACPVVQAVKKVAGLRSGLWDNKTGSDGLTIENALGGNLKAGHPFIDSYDSATRTGTSIKSIDWRGDSYDTPGRFKSAVKQLINKLDEGKRVDDGWTLSPQYKRGDIDNWVLRVAYPKDPPPGYMDRVLELVPYAEEKGIKLFLHPIDG</sequence>
<dbReference type="Pfam" id="PF07591">
    <property type="entry name" value="PT-HINT"/>
    <property type="match status" value="1"/>
</dbReference>
<feature type="coiled-coil region" evidence="1">
    <location>
        <begin position="1467"/>
        <end position="1543"/>
    </location>
</feature>
<feature type="coiled-coil region" evidence="1">
    <location>
        <begin position="1278"/>
        <end position="1305"/>
    </location>
</feature>
<dbReference type="RefSeq" id="WP_203768974.1">
    <property type="nucleotide sequence ID" value="NZ_BOMI01000102.1"/>
</dbReference>
<dbReference type="SMART" id="SM00458">
    <property type="entry name" value="RICIN"/>
    <property type="match status" value="2"/>
</dbReference>
<dbReference type="InterPro" id="IPR035992">
    <property type="entry name" value="Ricin_B-like_lectins"/>
</dbReference>
<dbReference type="InterPro" id="IPR036844">
    <property type="entry name" value="Hint_dom_sf"/>
</dbReference>
<evidence type="ECO:0000259" key="3">
    <source>
        <dbReference type="SMART" id="SM00458"/>
    </source>
</evidence>
<dbReference type="Pfam" id="PF21111">
    <property type="entry name" value="CDI_toxin_EC869_like"/>
    <property type="match status" value="1"/>
</dbReference>
<dbReference type="CDD" id="cd00161">
    <property type="entry name" value="beta-trefoil_Ricin-like"/>
    <property type="match status" value="1"/>
</dbReference>